<evidence type="ECO:0000313" key="2">
    <source>
        <dbReference type="EMBL" id="TMJ09937.1"/>
    </source>
</evidence>
<comment type="caution">
    <text evidence="1">The sequence shown here is derived from an EMBL/GenBank/DDBJ whole genome shotgun (WGS) entry which is preliminary data.</text>
</comment>
<name>A0A537LPG2_9BACT</name>
<accession>A0A537LPG2</accession>
<proteinExistence type="predicted"/>
<sequence>MKMVLVIYDAGIDEDLRGVLDEAQIDEYTKLAGATGAGRKGHRFGTPIWPGTNNLLWIALPDERVSRLIMQLDALKKSYLKPHALQVFVFPVEGN</sequence>
<dbReference type="Proteomes" id="UP000315217">
    <property type="component" value="Unassembled WGS sequence"/>
</dbReference>
<dbReference type="SUPFAM" id="SSF54913">
    <property type="entry name" value="GlnB-like"/>
    <property type="match status" value="1"/>
</dbReference>
<evidence type="ECO:0000313" key="1">
    <source>
        <dbReference type="EMBL" id="TMJ09904.1"/>
    </source>
</evidence>
<organism evidence="1 4">
    <name type="scientific">Candidatus Segetimicrobium genomatis</name>
    <dbReference type="NCBI Taxonomy" id="2569760"/>
    <lineage>
        <taxon>Bacteria</taxon>
        <taxon>Bacillati</taxon>
        <taxon>Candidatus Sysuimicrobiota</taxon>
        <taxon>Candidatus Sysuimicrobiia</taxon>
        <taxon>Candidatus Sysuimicrobiales</taxon>
        <taxon>Candidatus Segetimicrobiaceae</taxon>
        <taxon>Candidatus Segetimicrobium</taxon>
    </lineage>
</organism>
<evidence type="ECO:0000313" key="4">
    <source>
        <dbReference type="Proteomes" id="UP000318661"/>
    </source>
</evidence>
<protein>
    <submittedName>
        <fullName evidence="1">Uncharacterized protein</fullName>
    </submittedName>
</protein>
<evidence type="ECO:0000313" key="3">
    <source>
        <dbReference type="Proteomes" id="UP000315217"/>
    </source>
</evidence>
<dbReference type="AlphaFoldDB" id="A0A537LPG2"/>
<dbReference type="EMBL" id="VBAI01000139">
    <property type="protein sequence ID" value="TMJ09937.1"/>
    <property type="molecule type" value="Genomic_DNA"/>
</dbReference>
<dbReference type="NCBIfam" id="NF045581">
    <property type="entry name" value="PG0541_fam"/>
    <property type="match status" value="1"/>
</dbReference>
<dbReference type="Gene3D" id="3.30.70.120">
    <property type="match status" value="1"/>
</dbReference>
<dbReference type="Proteomes" id="UP000318661">
    <property type="component" value="Unassembled WGS sequence"/>
</dbReference>
<dbReference type="InterPro" id="IPR015867">
    <property type="entry name" value="N-reg_PII/ATP_PRibTrfase_C"/>
</dbReference>
<gene>
    <name evidence="2" type="ORF">E6G98_08345</name>
    <name evidence="1" type="ORF">E6G99_01915</name>
</gene>
<dbReference type="InterPro" id="IPR011322">
    <property type="entry name" value="N-reg_PII-like_a/b"/>
</dbReference>
<dbReference type="EMBL" id="VBAJ01000032">
    <property type="protein sequence ID" value="TMJ09904.1"/>
    <property type="molecule type" value="Genomic_DNA"/>
</dbReference>
<reference evidence="3 4" key="1">
    <citation type="journal article" date="2019" name="Nat. Microbiol.">
        <title>Mediterranean grassland soil C-N compound turnover is dependent on rainfall and depth, and is mediated by genomically divergent microorganisms.</title>
        <authorList>
            <person name="Diamond S."/>
            <person name="Andeer P.F."/>
            <person name="Li Z."/>
            <person name="Crits-Christoph A."/>
            <person name="Burstein D."/>
            <person name="Anantharaman K."/>
            <person name="Lane K.R."/>
            <person name="Thomas B.C."/>
            <person name="Pan C."/>
            <person name="Northen T.R."/>
            <person name="Banfield J.F."/>
        </authorList>
    </citation>
    <scope>NUCLEOTIDE SEQUENCE [LARGE SCALE GENOMIC DNA]</scope>
    <source>
        <strain evidence="2">NP_1</strain>
        <strain evidence="1">NP_2</strain>
    </source>
</reference>